<dbReference type="EMBL" id="JYDL01000030">
    <property type="protein sequence ID" value="KRX22643.1"/>
    <property type="molecule type" value="Genomic_DNA"/>
</dbReference>
<proteinExistence type="predicted"/>
<comment type="caution">
    <text evidence="1">The sequence shown here is derived from an EMBL/GenBank/DDBJ whole genome shotgun (WGS) entry which is preliminary data.</text>
</comment>
<gene>
    <name evidence="1" type="ORF">T07_7967</name>
</gene>
<protein>
    <submittedName>
        <fullName evidence="1">Uncharacterized protein</fullName>
    </submittedName>
</protein>
<evidence type="ECO:0000313" key="1">
    <source>
        <dbReference type="EMBL" id="KRX22643.1"/>
    </source>
</evidence>
<accession>A0A0V0S796</accession>
<dbReference type="Proteomes" id="UP000054630">
    <property type="component" value="Unassembled WGS sequence"/>
</dbReference>
<dbReference type="AlphaFoldDB" id="A0A0V0S796"/>
<reference evidence="1 2" key="1">
    <citation type="submission" date="2015-01" db="EMBL/GenBank/DDBJ databases">
        <title>Evolution of Trichinella species and genotypes.</title>
        <authorList>
            <person name="Korhonen P.K."/>
            <person name="Edoardo P."/>
            <person name="Giuseppe L.R."/>
            <person name="Gasser R.B."/>
        </authorList>
    </citation>
    <scope>NUCLEOTIDE SEQUENCE [LARGE SCALE GENOMIC DNA]</scope>
    <source>
        <strain evidence="1">ISS37</strain>
    </source>
</reference>
<name>A0A0V0S796_9BILA</name>
<organism evidence="1 2">
    <name type="scientific">Trichinella nelsoni</name>
    <dbReference type="NCBI Taxonomy" id="6336"/>
    <lineage>
        <taxon>Eukaryota</taxon>
        <taxon>Metazoa</taxon>
        <taxon>Ecdysozoa</taxon>
        <taxon>Nematoda</taxon>
        <taxon>Enoplea</taxon>
        <taxon>Dorylaimia</taxon>
        <taxon>Trichinellida</taxon>
        <taxon>Trichinellidae</taxon>
        <taxon>Trichinella</taxon>
    </lineage>
</organism>
<evidence type="ECO:0000313" key="2">
    <source>
        <dbReference type="Proteomes" id="UP000054630"/>
    </source>
</evidence>
<keyword evidence="2" id="KW-1185">Reference proteome</keyword>
<sequence>MEICKQNSGTNFFYNISRNTQSTKAQFLKKNWIFKNFEISWATDFAKYSTIIVAPINGLKLTLFLC</sequence>